<evidence type="ECO:0000313" key="6">
    <source>
        <dbReference type="EMBL" id="MDQ0392819.1"/>
    </source>
</evidence>
<dbReference type="PRINTS" id="PR00035">
    <property type="entry name" value="HTHGNTR"/>
</dbReference>
<organism evidence="6 7">
    <name type="scientific">Labrys monachus</name>
    <dbReference type="NCBI Taxonomy" id="217067"/>
    <lineage>
        <taxon>Bacteria</taxon>
        <taxon>Pseudomonadati</taxon>
        <taxon>Pseudomonadota</taxon>
        <taxon>Alphaproteobacteria</taxon>
        <taxon>Hyphomicrobiales</taxon>
        <taxon>Xanthobacteraceae</taxon>
        <taxon>Labrys</taxon>
    </lineage>
</organism>
<dbReference type="Gene3D" id="1.10.10.10">
    <property type="entry name" value="Winged helix-like DNA-binding domain superfamily/Winged helix DNA-binding domain"/>
    <property type="match status" value="1"/>
</dbReference>
<dbReference type="InterPro" id="IPR000524">
    <property type="entry name" value="Tscrpt_reg_HTH_GntR"/>
</dbReference>
<dbReference type="Pfam" id="PF00392">
    <property type="entry name" value="GntR"/>
    <property type="match status" value="1"/>
</dbReference>
<dbReference type="PROSITE" id="PS50949">
    <property type="entry name" value="HTH_GNTR"/>
    <property type="match status" value="1"/>
</dbReference>
<dbReference type="InterPro" id="IPR036390">
    <property type="entry name" value="WH_DNA-bd_sf"/>
</dbReference>
<dbReference type="SUPFAM" id="SSF46785">
    <property type="entry name" value="Winged helix' DNA-binding domain"/>
    <property type="match status" value="1"/>
</dbReference>
<keyword evidence="1" id="KW-0805">Transcription regulation</keyword>
<evidence type="ECO:0000256" key="4">
    <source>
        <dbReference type="SAM" id="MobiDB-lite"/>
    </source>
</evidence>
<dbReference type="SMART" id="SM00895">
    <property type="entry name" value="FCD"/>
    <property type="match status" value="1"/>
</dbReference>
<dbReference type="EMBL" id="JAUSVK010000001">
    <property type="protein sequence ID" value="MDQ0392819.1"/>
    <property type="molecule type" value="Genomic_DNA"/>
</dbReference>
<dbReference type="Proteomes" id="UP001237448">
    <property type="component" value="Unassembled WGS sequence"/>
</dbReference>
<evidence type="ECO:0000313" key="7">
    <source>
        <dbReference type="Proteomes" id="UP001237448"/>
    </source>
</evidence>
<dbReference type="SMART" id="SM00345">
    <property type="entry name" value="HTH_GNTR"/>
    <property type="match status" value="1"/>
</dbReference>
<dbReference type="InterPro" id="IPR036388">
    <property type="entry name" value="WH-like_DNA-bd_sf"/>
</dbReference>
<comment type="caution">
    <text evidence="6">The sequence shown here is derived from an EMBL/GenBank/DDBJ whole genome shotgun (WGS) entry which is preliminary data.</text>
</comment>
<sequence>MKQLEPSPALSLNPAGDTRLPQLEPTRLYRQIARLLGSRIDDGTFPAGTLLPTERDLAQQLGVSRTSVREALIALEVSGKVSIRVGHGVQILKATPRREGIGAGADVNEADIGPIQLMEARRHIELKTVELAAANRTQANLEGLARAIGIQADAKSIRSPDYRAGDRSFHVEIAKASGNAVYVPIVGDLWDYRYKPMFEKFEELLMGPDRLGLTLAEHRHVFEAIADGDPVAARKAMKTHLDAVLRAFSRGLGAK</sequence>
<keyword evidence="7" id="KW-1185">Reference proteome</keyword>
<dbReference type="SUPFAM" id="SSF48008">
    <property type="entry name" value="GntR ligand-binding domain-like"/>
    <property type="match status" value="1"/>
</dbReference>
<dbReference type="InterPro" id="IPR008920">
    <property type="entry name" value="TF_FadR/GntR_C"/>
</dbReference>
<dbReference type="Gene3D" id="1.20.120.530">
    <property type="entry name" value="GntR ligand-binding domain-like"/>
    <property type="match status" value="1"/>
</dbReference>
<proteinExistence type="predicted"/>
<dbReference type="PANTHER" id="PTHR43537:SF5">
    <property type="entry name" value="UXU OPERON TRANSCRIPTIONAL REGULATOR"/>
    <property type="match status" value="1"/>
</dbReference>
<evidence type="ECO:0000256" key="2">
    <source>
        <dbReference type="ARBA" id="ARBA00023125"/>
    </source>
</evidence>
<dbReference type="Pfam" id="PF07729">
    <property type="entry name" value="FCD"/>
    <property type="match status" value="1"/>
</dbReference>
<protein>
    <submittedName>
        <fullName evidence="6">DNA-binding FadR family transcriptional regulator</fullName>
    </submittedName>
</protein>
<dbReference type="GO" id="GO:0003677">
    <property type="term" value="F:DNA binding"/>
    <property type="evidence" value="ECO:0007669"/>
    <property type="project" value="UniProtKB-KW"/>
</dbReference>
<feature type="region of interest" description="Disordered" evidence="4">
    <location>
        <begin position="1"/>
        <end position="21"/>
    </location>
</feature>
<evidence type="ECO:0000259" key="5">
    <source>
        <dbReference type="PROSITE" id="PS50949"/>
    </source>
</evidence>
<dbReference type="CDD" id="cd07377">
    <property type="entry name" value="WHTH_GntR"/>
    <property type="match status" value="1"/>
</dbReference>
<keyword evidence="2 6" id="KW-0238">DNA-binding</keyword>
<dbReference type="PANTHER" id="PTHR43537">
    <property type="entry name" value="TRANSCRIPTIONAL REGULATOR, GNTR FAMILY"/>
    <property type="match status" value="1"/>
</dbReference>
<dbReference type="RefSeq" id="WP_307427306.1">
    <property type="nucleotide sequence ID" value="NZ_JAUSVK010000001.1"/>
</dbReference>
<dbReference type="InterPro" id="IPR011711">
    <property type="entry name" value="GntR_C"/>
</dbReference>
<feature type="domain" description="HTH gntR-type" evidence="5">
    <location>
        <begin position="26"/>
        <end position="94"/>
    </location>
</feature>
<reference evidence="6 7" key="1">
    <citation type="submission" date="2023-07" db="EMBL/GenBank/DDBJ databases">
        <title>Genomic Encyclopedia of Type Strains, Phase IV (KMG-IV): sequencing the most valuable type-strain genomes for metagenomic binning, comparative biology and taxonomic classification.</title>
        <authorList>
            <person name="Goeker M."/>
        </authorList>
    </citation>
    <scope>NUCLEOTIDE SEQUENCE [LARGE SCALE GENOMIC DNA]</scope>
    <source>
        <strain evidence="6 7">DSM 5896</strain>
    </source>
</reference>
<evidence type="ECO:0000256" key="3">
    <source>
        <dbReference type="ARBA" id="ARBA00023163"/>
    </source>
</evidence>
<gene>
    <name evidence="6" type="ORF">J3R73_002611</name>
</gene>
<keyword evidence="3" id="KW-0804">Transcription</keyword>
<accession>A0ABU0FFA2</accession>
<evidence type="ECO:0000256" key="1">
    <source>
        <dbReference type="ARBA" id="ARBA00023015"/>
    </source>
</evidence>
<name>A0ABU0FFA2_9HYPH</name>